<feature type="region of interest" description="Disordered" evidence="1">
    <location>
        <begin position="296"/>
        <end position="323"/>
    </location>
</feature>
<reference evidence="2 3" key="1">
    <citation type="submission" date="2024-05" db="EMBL/GenBank/DDBJ databases">
        <authorList>
            <person name="Wallberg A."/>
        </authorList>
    </citation>
    <scope>NUCLEOTIDE SEQUENCE [LARGE SCALE GENOMIC DNA]</scope>
</reference>
<dbReference type="AlphaFoldDB" id="A0AAV2Q0K5"/>
<proteinExistence type="predicted"/>
<comment type="caution">
    <text evidence="2">The sequence shown here is derived from an EMBL/GenBank/DDBJ whole genome shotgun (WGS) entry which is preliminary data.</text>
</comment>
<feature type="region of interest" description="Disordered" evidence="1">
    <location>
        <begin position="662"/>
        <end position="698"/>
    </location>
</feature>
<keyword evidence="3" id="KW-1185">Reference proteome</keyword>
<organism evidence="2 3">
    <name type="scientific">Meganyctiphanes norvegica</name>
    <name type="common">Northern krill</name>
    <name type="synonym">Thysanopoda norvegica</name>
    <dbReference type="NCBI Taxonomy" id="48144"/>
    <lineage>
        <taxon>Eukaryota</taxon>
        <taxon>Metazoa</taxon>
        <taxon>Ecdysozoa</taxon>
        <taxon>Arthropoda</taxon>
        <taxon>Crustacea</taxon>
        <taxon>Multicrustacea</taxon>
        <taxon>Malacostraca</taxon>
        <taxon>Eumalacostraca</taxon>
        <taxon>Eucarida</taxon>
        <taxon>Euphausiacea</taxon>
        <taxon>Euphausiidae</taxon>
        <taxon>Meganyctiphanes</taxon>
    </lineage>
</organism>
<evidence type="ECO:0000313" key="3">
    <source>
        <dbReference type="Proteomes" id="UP001497623"/>
    </source>
</evidence>
<evidence type="ECO:0000256" key="1">
    <source>
        <dbReference type="SAM" id="MobiDB-lite"/>
    </source>
</evidence>
<sequence length="698" mass="78413">MAGSGAIPAGSLTGSAMQHVRQMNTLIRQKQQQPPEKEKFITPYLWPDNDIAAKKGFYRVDFGPDRKTEMYFLPNPSDRLNFLQKRSISPAPNLTTMDSPSITAPRDTRPMKQRADMFIDNVQAETAAMKIEDAPRSSHRHRMLDDVAVRARSGPDGYSNRRSFYWQLPHFRGLSTRRTTSLPRRRHSMIETWPVHGRAMNTCSTRAEEEAEVDVGYQPMAAPPMPMRRMPPPPPPMYYDYDYGYGGGYDYYGGAPAYAYPPQPMAPPPMQRMSRYDAYMEEDPELASMGAGQMAVRQSARPRTPPMVPTPIKGRGEMPPSSMAEFDQRESEAVKSRKVVVAHNRDCVPHSQLTDELPESEGERHLARMTARYPSFSEPQMLQDHVDKMRIRLKSLAYSLDPTGPVPEIVIPERAGAQRPTSVQTGEDSKKKYTMALEYKEMPNLSTRRSGARTYPEDEYMKDNLRIKCLSHYKTTRTAADSEMTKAALPDSFASKYANKYQTKWEEPDTIYGSSSDKKPFSKVETGSSFFSTYGYTNRKKDTIAEKVRDYYYGVEDKEPMAEICPAPEPTVERKKSKSKKTKEEPLPVESAPAPVAEEPVSFSAVSDSAPGEEPFDPDADEKEKKKLEKKKRKAEREAAAKAAMEAELAALAAAEAELARLEQESASLATPAAAPEESYAPVEIPTVEVQRAEDDAN</sequence>
<dbReference type="Proteomes" id="UP001497623">
    <property type="component" value="Unassembled WGS sequence"/>
</dbReference>
<evidence type="ECO:0000313" key="2">
    <source>
        <dbReference type="EMBL" id="CAL4067007.1"/>
    </source>
</evidence>
<feature type="region of interest" description="Disordered" evidence="1">
    <location>
        <begin position="559"/>
        <end position="645"/>
    </location>
</feature>
<dbReference type="EMBL" id="CAXKWB010002455">
    <property type="protein sequence ID" value="CAL4067007.1"/>
    <property type="molecule type" value="Genomic_DNA"/>
</dbReference>
<accession>A0AAV2Q0K5</accession>
<protein>
    <submittedName>
        <fullName evidence="2">Uncharacterized protein</fullName>
    </submittedName>
</protein>
<name>A0AAV2Q0K5_MEGNR</name>
<gene>
    <name evidence="2" type="ORF">MNOR_LOCUS6093</name>
</gene>